<keyword evidence="8" id="KW-1185">Reference proteome</keyword>
<dbReference type="Gene3D" id="3.40.50.150">
    <property type="entry name" value="Vaccinia Virus protein VP39"/>
    <property type="match status" value="1"/>
</dbReference>
<keyword evidence="4" id="KW-0808">Transferase</keyword>
<feature type="region of interest" description="Disordered" evidence="6">
    <location>
        <begin position="1"/>
        <end position="28"/>
    </location>
</feature>
<dbReference type="GO" id="GO:0008168">
    <property type="term" value="F:methyltransferase activity"/>
    <property type="evidence" value="ECO:0007669"/>
    <property type="project" value="UniProtKB-KW"/>
</dbReference>
<dbReference type="Proteomes" id="UP001165044">
    <property type="component" value="Unassembled WGS sequence"/>
</dbReference>
<dbReference type="EMBL" id="BSDC01000002">
    <property type="protein sequence ID" value="GLH67183.1"/>
    <property type="molecule type" value="Genomic_DNA"/>
</dbReference>
<evidence type="ECO:0000256" key="2">
    <source>
        <dbReference type="ARBA" id="ARBA00022552"/>
    </source>
</evidence>
<dbReference type="HAMAP" id="MF_01848">
    <property type="entry name" value="23SrRNA_methyltr_F"/>
    <property type="match status" value="1"/>
</dbReference>
<evidence type="ECO:0000256" key="4">
    <source>
        <dbReference type="ARBA" id="ARBA00022679"/>
    </source>
</evidence>
<evidence type="ECO:0000256" key="6">
    <source>
        <dbReference type="SAM" id="MobiDB-lite"/>
    </source>
</evidence>
<evidence type="ECO:0000313" key="8">
    <source>
        <dbReference type="Proteomes" id="UP001165044"/>
    </source>
</evidence>
<reference evidence="7" key="1">
    <citation type="journal article" date="2023" name="Antonie Van Leeuwenhoek">
        <title>Mesoterricola silvestris gen. nov., sp. nov., Mesoterricola sediminis sp. nov., Geothrix oryzae sp. nov., Geothrix edaphica sp. nov., Geothrix rubra sp. nov., and Geothrix limicola sp. nov., six novel members of Acidobacteriota isolated from soils.</title>
        <authorList>
            <person name="Itoh H."/>
            <person name="Sugisawa Y."/>
            <person name="Mise K."/>
            <person name="Xu Z."/>
            <person name="Kuniyasu M."/>
            <person name="Ushijima N."/>
            <person name="Kawano K."/>
            <person name="Kobayashi E."/>
            <person name="Shiratori Y."/>
            <person name="Masuda Y."/>
            <person name="Senoo K."/>
        </authorList>
    </citation>
    <scope>NUCLEOTIDE SEQUENCE</scope>
    <source>
        <strain evidence="7">Red802</strain>
    </source>
</reference>
<keyword evidence="2" id="KW-0698">rRNA processing</keyword>
<dbReference type="PANTHER" id="PTHR13393">
    <property type="entry name" value="SAM-DEPENDENT METHYLTRANSFERASE"/>
    <property type="match status" value="1"/>
</dbReference>
<gene>
    <name evidence="7" type="primary">rlmF</name>
    <name evidence="7" type="ORF">GETHED_15470</name>
</gene>
<dbReference type="Pfam" id="PF05971">
    <property type="entry name" value="Methyltransf_10"/>
    <property type="match status" value="1"/>
</dbReference>
<proteinExistence type="inferred from homology"/>
<evidence type="ECO:0000256" key="1">
    <source>
        <dbReference type="ARBA" id="ARBA00022490"/>
    </source>
</evidence>
<dbReference type="InterPro" id="IPR010286">
    <property type="entry name" value="METTL16/RlmF"/>
</dbReference>
<keyword evidence="5" id="KW-0949">S-adenosyl-L-methionine</keyword>
<name>A0ABQ5PY14_9BACT</name>
<dbReference type="InterPro" id="IPR029063">
    <property type="entry name" value="SAM-dependent_MTases_sf"/>
</dbReference>
<dbReference type="PANTHER" id="PTHR13393:SF0">
    <property type="entry name" value="RNA N6-ADENOSINE-METHYLTRANSFERASE METTL16"/>
    <property type="match status" value="1"/>
</dbReference>
<comment type="caution">
    <text evidence="7">The sequence shown here is derived from an EMBL/GenBank/DDBJ whole genome shotgun (WGS) entry which is preliminary data.</text>
</comment>
<evidence type="ECO:0000256" key="3">
    <source>
        <dbReference type="ARBA" id="ARBA00022603"/>
    </source>
</evidence>
<keyword evidence="3 7" id="KW-0489">Methyltransferase</keyword>
<protein>
    <submittedName>
        <fullName evidence="7">Ribosomal RNA large subunit methyltransferase F</fullName>
    </submittedName>
</protein>
<evidence type="ECO:0000256" key="5">
    <source>
        <dbReference type="ARBA" id="ARBA00022691"/>
    </source>
</evidence>
<sequence>MGAADMRPRPAPGPKEPRSAKPGLHPRNRHAGGYAFPGLIAASPELGPFLRRAPHGGSTIDFADPAAVKALNRALLAEAYGIRGWDLPPGYLCPPIPGRADYLHHLADLLAEDGPIPRGPAVRVLDIGTGASAIYPLLGHREYGWSFVGTDIDGAALASAARTLAANPGLEAAVALRKQADPKAILAGVVGPGETFDLTLCNPPFHGSLREAREGTQRKWRNLGRGQGATPVLNFGGQGAELWCEGGEAGFARRLIEESARMPGQVLWFTTLISSSRNLPALQRALRQAGAVEVHTVPMAQGQKQSRFLAWTFLDAAAREAWRKRRSGL</sequence>
<dbReference type="PIRSF" id="PIRSF029038">
    <property type="entry name" value="Mtase_YbiN_prd"/>
    <property type="match status" value="1"/>
</dbReference>
<keyword evidence="1" id="KW-0963">Cytoplasm</keyword>
<dbReference type="CDD" id="cd02440">
    <property type="entry name" value="AdoMet_MTases"/>
    <property type="match status" value="1"/>
</dbReference>
<accession>A0ABQ5PY14</accession>
<dbReference type="NCBIfam" id="NF008725">
    <property type="entry name" value="PRK11727.1"/>
    <property type="match status" value="1"/>
</dbReference>
<dbReference type="InterPro" id="IPR016909">
    <property type="entry name" value="rRNA_lsu_MeTfrase_F"/>
</dbReference>
<organism evidence="7 8">
    <name type="scientific">Geothrix edaphica</name>
    <dbReference type="NCBI Taxonomy" id="2927976"/>
    <lineage>
        <taxon>Bacteria</taxon>
        <taxon>Pseudomonadati</taxon>
        <taxon>Acidobacteriota</taxon>
        <taxon>Holophagae</taxon>
        <taxon>Holophagales</taxon>
        <taxon>Holophagaceae</taxon>
        <taxon>Geothrix</taxon>
    </lineage>
</organism>
<dbReference type="GO" id="GO:0032259">
    <property type="term" value="P:methylation"/>
    <property type="evidence" value="ECO:0007669"/>
    <property type="project" value="UniProtKB-KW"/>
</dbReference>
<evidence type="ECO:0000313" key="7">
    <source>
        <dbReference type="EMBL" id="GLH67183.1"/>
    </source>
</evidence>
<dbReference type="SUPFAM" id="SSF53335">
    <property type="entry name" value="S-adenosyl-L-methionine-dependent methyltransferases"/>
    <property type="match status" value="1"/>
</dbReference>